<evidence type="ECO:0000313" key="5">
    <source>
        <dbReference type="Proteomes" id="UP000007648"/>
    </source>
</evidence>
<dbReference type="SUPFAM" id="SSF52540">
    <property type="entry name" value="P-loop containing nucleoside triphosphate hydrolases"/>
    <property type="match status" value="1"/>
</dbReference>
<organism evidence="4 5">
    <name type="scientific">Sarcophilus harrisii</name>
    <name type="common">Tasmanian devil</name>
    <name type="synonym">Sarcophilus laniarius</name>
    <dbReference type="NCBI Taxonomy" id="9305"/>
    <lineage>
        <taxon>Eukaryota</taxon>
        <taxon>Metazoa</taxon>
        <taxon>Chordata</taxon>
        <taxon>Craniata</taxon>
        <taxon>Vertebrata</taxon>
        <taxon>Euteleostomi</taxon>
        <taxon>Mammalia</taxon>
        <taxon>Metatheria</taxon>
        <taxon>Dasyuromorphia</taxon>
        <taxon>Dasyuridae</taxon>
        <taxon>Sarcophilus</taxon>
    </lineage>
</organism>
<dbReference type="InterPro" id="IPR027417">
    <property type="entry name" value="P-loop_NTPase"/>
</dbReference>
<dbReference type="OrthoDB" id="2325716at2759"/>
<dbReference type="InParanoid" id="G3VCT5"/>
<feature type="compositionally biased region" description="Basic and acidic residues" evidence="2">
    <location>
        <begin position="1211"/>
        <end position="1221"/>
    </location>
</feature>
<feature type="compositionally biased region" description="Basic and acidic residues" evidence="2">
    <location>
        <begin position="1298"/>
        <end position="1314"/>
    </location>
</feature>
<dbReference type="InterPro" id="IPR051191">
    <property type="entry name" value="DCAF12"/>
</dbReference>
<proteinExistence type="predicted"/>
<evidence type="ECO:0000259" key="3">
    <source>
        <dbReference type="Pfam" id="PF24883"/>
    </source>
</evidence>
<evidence type="ECO:0000313" key="4">
    <source>
        <dbReference type="Ensembl" id="ENSSHAP00000000989.2"/>
    </source>
</evidence>
<keyword evidence="5" id="KW-1185">Reference proteome</keyword>
<evidence type="ECO:0000256" key="2">
    <source>
        <dbReference type="SAM" id="MobiDB-lite"/>
    </source>
</evidence>
<dbReference type="GeneID" id="100920137"/>
<protein>
    <recommendedName>
        <fullName evidence="3">Nephrocystin 3-like N-terminal domain-containing protein</fullName>
    </recommendedName>
</protein>
<dbReference type="PANTHER" id="PTHR19860">
    <property type="entry name" value="DDB1- AND CUL4-ASSOCIATED FACTOR 12-RELATED"/>
    <property type="match status" value="1"/>
</dbReference>
<dbReference type="KEGG" id="shr:100920137"/>
<reference evidence="4 5" key="1">
    <citation type="journal article" date="2011" name="Proc. Natl. Acad. Sci. U.S.A.">
        <title>Genetic diversity and population structure of the endangered marsupial Sarcophilus harrisii (Tasmanian devil).</title>
        <authorList>
            <person name="Miller W."/>
            <person name="Hayes V.M."/>
            <person name="Ratan A."/>
            <person name="Petersen D.C."/>
            <person name="Wittekindt N.E."/>
            <person name="Miller J."/>
            <person name="Walenz B."/>
            <person name="Knight J."/>
            <person name="Qi J."/>
            <person name="Zhao F."/>
            <person name="Wang Q."/>
            <person name="Bedoya-Reina O.C."/>
            <person name="Katiyar N."/>
            <person name="Tomsho L.P."/>
            <person name="Kasson L.M."/>
            <person name="Hardie R.A."/>
            <person name="Woodbridge P."/>
            <person name="Tindall E.A."/>
            <person name="Bertelsen M.F."/>
            <person name="Dixon D."/>
            <person name="Pyecroft S."/>
            <person name="Helgen K.M."/>
            <person name="Lesk A.M."/>
            <person name="Pringle T.H."/>
            <person name="Patterson N."/>
            <person name="Zhang Y."/>
            <person name="Kreiss A."/>
            <person name="Woods G.M."/>
            <person name="Jones M.E."/>
            <person name="Schuster S.C."/>
        </authorList>
    </citation>
    <scope>NUCLEOTIDE SEQUENCE [LARGE SCALE GENOMIC DNA]</scope>
</reference>
<feature type="compositionally biased region" description="Polar residues" evidence="2">
    <location>
        <begin position="1271"/>
        <end position="1286"/>
    </location>
</feature>
<gene>
    <name evidence="4" type="primary">LOC100920137</name>
</gene>
<dbReference type="GO" id="GO:0080008">
    <property type="term" value="C:Cul4-RING E3 ubiquitin ligase complex"/>
    <property type="evidence" value="ECO:0007669"/>
    <property type="project" value="TreeGrafter"/>
</dbReference>
<feature type="region of interest" description="Disordered" evidence="2">
    <location>
        <begin position="1270"/>
        <end position="1314"/>
    </location>
</feature>
<reference evidence="4" key="2">
    <citation type="submission" date="2025-08" db="UniProtKB">
        <authorList>
            <consortium name="Ensembl"/>
        </authorList>
    </citation>
    <scope>IDENTIFICATION</scope>
</reference>
<feature type="region of interest" description="Disordered" evidence="2">
    <location>
        <begin position="1211"/>
        <end position="1234"/>
    </location>
</feature>
<reference evidence="4" key="3">
    <citation type="submission" date="2025-09" db="UniProtKB">
        <authorList>
            <consortium name="Ensembl"/>
        </authorList>
    </citation>
    <scope>IDENTIFICATION</scope>
</reference>
<evidence type="ECO:0000256" key="1">
    <source>
        <dbReference type="ARBA" id="ARBA00022737"/>
    </source>
</evidence>
<dbReference type="Pfam" id="PF24883">
    <property type="entry name" value="NPHP3_N"/>
    <property type="match status" value="1"/>
</dbReference>
<dbReference type="Gene3D" id="3.40.50.300">
    <property type="entry name" value="P-loop containing nucleotide triphosphate hydrolases"/>
    <property type="match status" value="1"/>
</dbReference>
<dbReference type="RefSeq" id="XP_031796279.1">
    <property type="nucleotide sequence ID" value="XM_031940419.1"/>
</dbReference>
<keyword evidence="1" id="KW-0677">Repeat</keyword>
<feature type="domain" description="Nephrocystin 3-like N-terminal" evidence="3">
    <location>
        <begin position="331"/>
        <end position="438"/>
    </location>
</feature>
<dbReference type="Proteomes" id="UP000007648">
    <property type="component" value="Unassembled WGS sequence"/>
</dbReference>
<accession>G3VCT5</accession>
<dbReference type="GeneTree" id="ENSGT00530000064216"/>
<name>G3VCT5_SARHA</name>
<sequence>MFQKSIELMEKTPQPVLKPQLPIRPYVCSTIKDFQEERDFLANNIFPQLNEMCNSRGTYFKAIDLRWPASEAHDPLCPNFRRQYCGMQSQQLKLCLDYINSSFPFFLCMLGQTYGEFLREDANFITTGTPDLPGLSKVEKNLYVAAHNGYPWVLENFTCSFTELEVIQAAFINDSQFQYYYFRTGAMLLKALEQEKGKVTCPQSRQKEYEKRRIGELKAKIISKGLPVRFYRDLHELGELVFKDWSTVIEKLYPAAVLPDNVDSEHNFERSYHEAFAAKCRKIFVLSKESKQVFDALEKFVMKDPQTETGKEESGGSLESILRIRPILPTKSILLLSGERGCGKSTLIASWVNSYRERNPDTLVVPYYIGSSCDRSDIMSVMHYFVTELQYKQFGTRIETDLINEDSKVWVFSLLVEIFLASISLKPCILVLDGIEELIGVYGISGQKAKDFSWLPPSISSNCKLIMSTVSSSISYKSLSARSDVKTVELAISSDENTVIRIFEQYLTVPHKNIFSYREKHNSRKKPCLSPLKVAILANEFQECRLYRNESECIQEYLEVLSIQELWELILKRWVEDYSWIIKPKKVMSTLPDTKGRLNGWVVDILCLLSVSHCGLTDHEILQLLDILGYKNHYKVTTSHWAAFRLATKQWIQEKPNGRLHFCHQSLRQAVEHKLLGVITPVRESSPYSFQNPMNCKKTNLHRILTQFFQRQSSFWRAYAELPWHLKMSGNWEELCNFLTNTKTLAIISQTTRPTFWIKLHLIHYWNVLAEAGCDTTGAYLSMVKKMITYKTYKIKERHTWTELNCKISDFATNEKCQLICFVARFLNYLGRTNDAEELFITAEDLLIKHDLESETLLKVQLSLGELYLEIGSLQKAFFFSQRAWVTWRQLTASGSYNLERLKQKGRVLHNLAKTISQGAVKENHLLENTVDLSKQLACSPYDFAMLRCTEGILKSLLGNFSIAKMKFQECLSIRKSLFGENHFLVGEIKEYLADLISGHKKTEKLQRKHAIEYYRGVISIKENMELLTNSFQIKKQLNISLSNVMCKLAGQLMKIDVSGQSEQEATGFLHRALDLRVTYLGPSHSSTAELLRLLREIERKSQNKGSLQIRSSSHESFKGILVQEKLSKRRLEYHRPQNISTLKSPLSSTAAKLQRAMSLDSYKVSEDSNTVSVLGKGQKGTRFITCSPTKEIMKQQSQNSVELWNCREESTLPKKEKDAPGKNPTFGSPENILKSPRERASSVASYNWSPQTSITGSLSAISSLEIPCRPQTSPENQLFQKSGRNTAFHKPFPPKRQQPDLRMLKKLSESNKQ</sequence>
<dbReference type="RefSeq" id="XP_031796278.1">
    <property type="nucleotide sequence ID" value="XM_031940418.1"/>
</dbReference>
<dbReference type="HOGENOM" id="CLU_260771_0_0_1"/>
<dbReference type="InterPro" id="IPR056884">
    <property type="entry name" value="NPHP3-like_N"/>
</dbReference>
<dbReference type="PANTHER" id="PTHR19860:SF18">
    <property type="entry name" value="DUF4062 DOMAIN-CONTAINING PROTEIN"/>
    <property type="match status" value="1"/>
</dbReference>
<dbReference type="Gene3D" id="1.25.40.10">
    <property type="entry name" value="Tetratricopeptide repeat domain"/>
    <property type="match status" value="1"/>
</dbReference>
<dbReference type="InterPro" id="IPR011990">
    <property type="entry name" value="TPR-like_helical_dom_sf"/>
</dbReference>
<dbReference type="Ensembl" id="ENSSHAT00000001002.2">
    <property type="protein sequence ID" value="ENSSHAP00000000989.2"/>
    <property type="gene ID" value="ENSSHAG00000000885.2"/>
</dbReference>